<keyword evidence="15" id="KW-1185">Reference proteome</keyword>
<reference evidence="14 15" key="1">
    <citation type="submission" date="2020-08" db="EMBL/GenBank/DDBJ databases">
        <title>Cohnella phylogeny.</title>
        <authorList>
            <person name="Dunlap C."/>
        </authorList>
    </citation>
    <scope>NUCLEOTIDE SEQUENCE [LARGE SCALE GENOMIC DNA]</scope>
    <source>
        <strain evidence="14 15">CBP 2801</strain>
    </source>
</reference>
<dbReference type="Pfam" id="PF02366">
    <property type="entry name" value="PMT"/>
    <property type="match status" value="1"/>
</dbReference>
<accession>A0A7X0VVZ3</accession>
<feature type="transmembrane region" description="Helical" evidence="10">
    <location>
        <begin position="524"/>
        <end position="544"/>
    </location>
</feature>
<evidence type="ECO:0000256" key="7">
    <source>
        <dbReference type="ARBA" id="ARBA00022989"/>
    </source>
</evidence>
<dbReference type="UniPathway" id="UPA00378"/>
<dbReference type="InterPro" id="IPR008979">
    <property type="entry name" value="Galactose-bd-like_sf"/>
</dbReference>
<dbReference type="GO" id="GO:0012505">
    <property type="term" value="C:endomembrane system"/>
    <property type="evidence" value="ECO:0007669"/>
    <property type="project" value="UniProtKB-SubCell"/>
</dbReference>
<dbReference type="Gene3D" id="2.60.120.260">
    <property type="entry name" value="Galactose-binding domain-like"/>
    <property type="match status" value="1"/>
</dbReference>
<dbReference type="InterPro" id="IPR003342">
    <property type="entry name" value="ArnT-like_N"/>
</dbReference>
<keyword evidence="7 10" id="KW-1133">Transmembrane helix</keyword>
<evidence type="ECO:0000259" key="11">
    <source>
        <dbReference type="Pfam" id="PF00754"/>
    </source>
</evidence>
<feature type="domain" description="F5/8 type C" evidence="11">
    <location>
        <begin position="56"/>
        <end position="139"/>
    </location>
</feature>
<dbReference type="PANTHER" id="PTHR10050">
    <property type="entry name" value="DOLICHYL-PHOSPHATE-MANNOSE--PROTEIN MANNOSYLTRANSFERASE"/>
    <property type="match status" value="1"/>
</dbReference>
<name>A0A7X0VVZ3_9BACL</name>
<organism evidence="14 15">
    <name type="scientific">Cohnella zeiphila</name>
    <dbReference type="NCBI Taxonomy" id="2761120"/>
    <lineage>
        <taxon>Bacteria</taxon>
        <taxon>Bacillati</taxon>
        <taxon>Bacillota</taxon>
        <taxon>Bacilli</taxon>
        <taxon>Bacillales</taxon>
        <taxon>Paenibacillaceae</taxon>
        <taxon>Cohnella</taxon>
    </lineage>
</organism>
<comment type="caution">
    <text evidence="14">The sequence shown here is derived from an EMBL/GenBank/DDBJ whole genome shotgun (WGS) entry which is preliminary data.</text>
</comment>
<feature type="transmembrane region" description="Helical" evidence="10">
    <location>
        <begin position="242"/>
        <end position="260"/>
    </location>
</feature>
<dbReference type="EMBL" id="JACJVO010000016">
    <property type="protein sequence ID" value="MBB6731965.1"/>
    <property type="molecule type" value="Genomic_DNA"/>
</dbReference>
<dbReference type="PANTHER" id="PTHR10050:SF46">
    <property type="entry name" value="PROTEIN O-MANNOSYL-TRANSFERASE 2"/>
    <property type="match status" value="1"/>
</dbReference>
<comment type="pathway">
    <text evidence="2 10">Protein modification; protein glycosylation.</text>
</comment>
<dbReference type="InterPro" id="IPR000421">
    <property type="entry name" value="FA58C"/>
</dbReference>
<feature type="transmembrane region" description="Helical" evidence="10">
    <location>
        <begin position="349"/>
        <end position="366"/>
    </location>
</feature>
<dbReference type="RefSeq" id="WP_185129634.1">
    <property type="nucleotide sequence ID" value="NZ_JACJVO010000016.1"/>
</dbReference>
<dbReference type="Pfam" id="PF00754">
    <property type="entry name" value="F5_F8_type_C"/>
    <property type="match status" value="1"/>
</dbReference>
<dbReference type="EC" id="2.4.1.-" evidence="10"/>
<keyword evidence="6 10" id="KW-0812">Transmembrane</keyword>
<keyword evidence="5 10" id="KW-0808">Transferase</keyword>
<gene>
    <name evidence="14" type="ORF">H7C18_13675</name>
</gene>
<evidence type="ECO:0000259" key="12">
    <source>
        <dbReference type="Pfam" id="PF02366"/>
    </source>
</evidence>
<comment type="function">
    <text evidence="10">Protein O-mannosyltransferase that catalyzes the transfer of a single mannose residue from a polyprenol phospho-mannosyl lipidic donor to the hydroxyl group of selected serine and threonine residues in acceptor proteins.</text>
</comment>
<sequence length="597" mass="68894">MDWRTDGRSYPFGWGTGESDERRSRRWTRIDWLLVAILTLVSALASFHDLGNRSAPQTFWKPGVSGEGFVVDFGELRQVDRLNLYEGPGATGKSKIEYSADGINWQTYEDVEHKTSRVFTWMLQDKTVEARYMRYTVVSTGFRLYEAAFFDKSAQTPIPIASITPLDLKGSTSEGGGEQVFDEQSEAPYRPDYRNSMYFDEIYHGRTAYEFIEGMEPYENTHPPLGKDILALGVKWFGMTPYGWRFMAAVCGTAMVPVFYMMLKGMFRRTRYAFVGTLLLLFEGFHLVHSRMANVDIFGVTFTIVMWYAMFRYGEARWRAGGFGRGLGWLALSGFFFGCASAVKWNYLYGGAGLAILFFLALARHIREAKRDGESGRARRGILTLLAALVLFGAIPVAIYATSYIPFLKATQANDSYKDLWQYQKNMYDYHKGVKEKHPYSSKWYTWPFMIRPVWYYGGKDLAPGDAQSIAAIGNPLIWWVGLLAMLASWVIGTIRRDRIVLTVAVMYLSFYVPWMVAPRSITFLYHYFPMVPLLILSIVWMLRFIEERWRYGREFTWLFVFGAAVLLVWFYPVLTGMTISREWMNFGIRWLPSWGF</sequence>
<dbReference type="SUPFAM" id="SSF49785">
    <property type="entry name" value="Galactose-binding domain-like"/>
    <property type="match status" value="1"/>
</dbReference>
<feature type="transmembrane region" description="Helical" evidence="10">
    <location>
        <begin position="30"/>
        <end position="48"/>
    </location>
</feature>
<dbReference type="AlphaFoldDB" id="A0A7X0VVZ3"/>
<comment type="similarity">
    <text evidence="3 10">Belongs to the glycosyltransferase 39 family.</text>
</comment>
<protein>
    <recommendedName>
        <fullName evidence="9 10">Polyprenol-phosphate-mannose--protein mannosyltransferase</fullName>
        <ecNumber evidence="10">2.4.1.-</ecNumber>
    </recommendedName>
</protein>
<evidence type="ECO:0000256" key="2">
    <source>
        <dbReference type="ARBA" id="ARBA00004922"/>
    </source>
</evidence>
<evidence type="ECO:0000256" key="1">
    <source>
        <dbReference type="ARBA" id="ARBA00004127"/>
    </source>
</evidence>
<evidence type="ECO:0000259" key="13">
    <source>
        <dbReference type="Pfam" id="PF16192"/>
    </source>
</evidence>
<proteinExistence type="inferred from homology"/>
<evidence type="ECO:0000313" key="14">
    <source>
        <dbReference type="EMBL" id="MBB6731965.1"/>
    </source>
</evidence>
<evidence type="ECO:0000256" key="8">
    <source>
        <dbReference type="ARBA" id="ARBA00023136"/>
    </source>
</evidence>
<dbReference type="InterPro" id="IPR027005">
    <property type="entry name" value="PMT-like"/>
</dbReference>
<keyword evidence="8 10" id="KW-0472">Membrane</keyword>
<feature type="domain" description="Protein O-mannosyl-transferase C-terminal four TM" evidence="13">
    <location>
        <begin position="418"/>
        <end position="595"/>
    </location>
</feature>
<feature type="domain" description="ArnT-like N-terminal" evidence="12">
    <location>
        <begin position="239"/>
        <end position="401"/>
    </location>
</feature>
<feature type="transmembrane region" description="Helical" evidence="10">
    <location>
        <begin position="556"/>
        <end position="575"/>
    </location>
</feature>
<evidence type="ECO:0000256" key="5">
    <source>
        <dbReference type="ARBA" id="ARBA00022679"/>
    </source>
</evidence>
<dbReference type="Proteomes" id="UP000564644">
    <property type="component" value="Unassembled WGS sequence"/>
</dbReference>
<evidence type="ECO:0000313" key="15">
    <source>
        <dbReference type="Proteomes" id="UP000564644"/>
    </source>
</evidence>
<evidence type="ECO:0000256" key="6">
    <source>
        <dbReference type="ARBA" id="ARBA00022692"/>
    </source>
</evidence>
<keyword evidence="4 10" id="KW-0328">Glycosyltransferase</keyword>
<dbReference type="GO" id="GO:0004169">
    <property type="term" value="F:dolichyl-phosphate-mannose-protein mannosyltransferase activity"/>
    <property type="evidence" value="ECO:0007669"/>
    <property type="project" value="UniProtKB-UniRule"/>
</dbReference>
<evidence type="ECO:0000256" key="4">
    <source>
        <dbReference type="ARBA" id="ARBA00022676"/>
    </source>
</evidence>
<feature type="transmembrane region" description="Helical" evidence="10">
    <location>
        <begin position="500"/>
        <end position="518"/>
    </location>
</feature>
<dbReference type="InterPro" id="IPR032421">
    <property type="entry name" value="PMT_4TMC"/>
</dbReference>
<evidence type="ECO:0000256" key="10">
    <source>
        <dbReference type="RuleBase" id="RU367007"/>
    </source>
</evidence>
<evidence type="ECO:0000256" key="3">
    <source>
        <dbReference type="ARBA" id="ARBA00007222"/>
    </source>
</evidence>
<keyword evidence="10" id="KW-1003">Cell membrane</keyword>
<feature type="transmembrane region" description="Helical" evidence="10">
    <location>
        <begin position="272"/>
        <end position="289"/>
    </location>
</feature>
<comment type="subcellular location">
    <subcellularLocation>
        <location evidence="10">Cell membrane</location>
    </subcellularLocation>
    <subcellularLocation>
        <location evidence="1">Endomembrane system</location>
        <topology evidence="1">Multi-pass membrane protein</topology>
    </subcellularLocation>
</comment>
<feature type="transmembrane region" description="Helical" evidence="10">
    <location>
        <begin position="378"/>
        <end position="401"/>
    </location>
</feature>
<evidence type="ECO:0000256" key="9">
    <source>
        <dbReference type="ARBA" id="ARBA00093617"/>
    </source>
</evidence>
<dbReference type="Pfam" id="PF16192">
    <property type="entry name" value="PMT_4TMC"/>
    <property type="match status" value="1"/>
</dbReference>
<dbReference type="GO" id="GO:0005886">
    <property type="term" value="C:plasma membrane"/>
    <property type="evidence" value="ECO:0007669"/>
    <property type="project" value="UniProtKB-SubCell"/>
</dbReference>
<feature type="transmembrane region" description="Helical" evidence="10">
    <location>
        <begin position="326"/>
        <end position="343"/>
    </location>
</feature>
<feature type="transmembrane region" description="Helical" evidence="10">
    <location>
        <begin position="477"/>
        <end position="493"/>
    </location>
</feature>
<feature type="transmembrane region" description="Helical" evidence="10">
    <location>
        <begin position="295"/>
        <end position="314"/>
    </location>
</feature>